<dbReference type="InterPro" id="IPR036259">
    <property type="entry name" value="MFS_trans_sf"/>
</dbReference>
<evidence type="ECO:0000313" key="2">
    <source>
        <dbReference type="EMBL" id="SCL28650.1"/>
    </source>
</evidence>
<feature type="transmembrane region" description="Helical" evidence="1">
    <location>
        <begin position="23"/>
        <end position="44"/>
    </location>
</feature>
<sequence>MFGVGALNALDVFFVTDNLGIDASWLGTLGGVFGIGSVIGAVIATAAASKFGAARMFWTGMVRLGVVMIAYSRMTYLPAATWCWLWRASRCR</sequence>
<dbReference type="Proteomes" id="UP000199413">
    <property type="component" value="Unassembled WGS sequence"/>
</dbReference>
<dbReference type="EMBL" id="FMHV01000002">
    <property type="protein sequence ID" value="SCL28650.1"/>
    <property type="molecule type" value="Genomic_DNA"/>
</dbReference>
<keyword evidence="1 2" id="KW-0812">Transmembrane</keyword>
<gene>
    <name evidence="2" type="ORF">GA0070624_3733</name>
</gene>
<feature type="transmembrane region" description="Helical" evidence="1">
    <location>
        <begin position="56"/>
        <end position="76"/>
    </location>
</feature>
<dbReference type="STRING" id="568872.GA0070624_3733"/>
<dbReference type="SUPFAM" id="SSF103473">
    <property type="entry name" value="MFS general substrate transporter"/>
    <property type="match status" value="1"/>
</dbReference>
<dbReference type="Gene3D" id="1.20.1250.20">
    <property type="entry name" value="MFS general substrate transporter like domains"/>
    <property type="match status" value="1"/>
</dbReference>
<keyword evidence="3" id="KW-1185">Reference proteome</keyword>
<dbReference type="AlphaFoldDB" id="A0A1C6SGQ1"/>
<reference evidence="3" key="1">
    <citation type="submission" date="2016-06" db="EMBL/GenBank/DDBJ databases">
        <authorList>
            <person name="Varghese N."/>
            <person name="Submissions Spin"/>
        </authorList>
    </citation>
    <scope>NUCLEOTIDE SEQUENCE [LARGE SCALE GENOMIC DNA]</scope>
    <source>
        <strain evidence="3">DSM 45431</strain>
    </source>
</reference>
<proteinExistence type="predicted"/>
<accession>A0A1C6SGQ1</accession>
<evidence type="ECO:0000256" key="1">
    <source>
        <dbReference type="SAM" id="Phobius"/>
    </source>
</evidence>
<evidence type="ECO:0000313" key="3">
    <source>
        <dbReference type="Proteomes" id="UP000199413"/>
    </source>
</evidence>
<protein>
    <submittedName>
        <fullName evidence="2">Transmembrane secretion effector</fullName>
    </submittedName>
</protein>
<keyword evidence="1" id="KW-1133">Transmembrane helix</keyword>
<keyword evidence="1" id="KW-0472">Membrane</keyword>
<organism evidence="2 3">
    <name type="scientific">Micromonospora rhizosphaerae</name>
    <dbReference type="NCBI Taxonomy" id="568872"/>
    <lineage>
        <taxon>Bacteria</taxon>
        <taxon>Bacillati</taxon>
        <taxon>Actinomycetota</taxon>
        <taxon>Actinomycetes</taxon>
        <taxon>Micromonosporales</taxon>
        <taxon>Micromonosporaceae</taxon>
        <taxon>Micromonospora</taxon>
    </lineage>
</organism>
<name>A0A1C6SGQ1_9ACTN</name>